<dbReference type="AlphaFoldDB" id="A0A4Z2DII5"/>
<feature type="domain" description="FERM" evidence="1">
    <location>
        <begin position="71"/>
        <end position="364"/>
    </location>
</feature>
<dbReference type="OrthoDB" id="6235974at2759"/>
<dbReference type="Pfam" id="PF00373">
    <property type="entry name" value="FERM_M"/>
    <property type="match status" value="1"/>
</dbReference>
<dbReference type="Gene3D" id="1.20.80.10">
    <property type="match status" value="1"/>
</dbReference>
<dbReference type="InterPro" id="IPR014352">
    <property type="entry name" value="FERM/acyl-CoA-bd_prot_sf"/>
</dbReference>
<dbReference type="InterPro" id="IPR000299">
    <property type="entry name" value="FERM_domain"/>
</dbReference>
<dbReference type="CDD" id="cd14473">
    <property type="entry name" value="FERM_B-lobe"/>
    <property type="match status" value="1"/>
</dbReference>
<accession>A0A4Z2DII5</accession>
<dbReference type="PANTHER" id="PTHR23280:SF21">
    <property type="entry name" value="PROTEIN 4.1 HOMOLOG"/>
    <property type="match status" value="1"/>
</dbReference>
<feature type="non-terminal residue" evidence="2">
    <location>
        <position position="435"/>
    </location>
</feature>
<sequence>MSSYTSIVYRLNLKLFGLKPSFVISTQLLRFRISGINATYPRAIYMNSLVGDLCSFKNVNVPIGCLFLFELSIMEKLFDDSPPIVEQSMKQVQNRQDPQCMRLRNVIPIESQHMGSLTEKFISSFRTCGLKACSSAPGPDLTRVKNEHKPLTLIYQAYIGIKYYPPDPTIIADEQTRYQIFMQVRNDLISGRMQVDENLFITLCGLILQSDCGDYGSDRLGSNYIKQLLKLPNLSEQLEKRIKAKHEDCRCRQPALVEYQLLDKVKQLPTYGQIRFHVKETISNTSCLLCLGPTGVNIEDSRKNLIQFLWQQITGFGHKHKQILIKILNEGTRFTYRCSVDTSEMCNSLLRTCKNYLNFYRNEISQRIMDEPHQSMMNTNIVQSVGYNNSSLYNNQSSFTGNEPNLLHESKYSAHVTDPVRLVPSINETDNCKSN</sequence>
<dbReference type="STRING" id="6182.A0A4Z2DII5"/>
<dbReference type="Proteomes" id="UP000311919">
    <property type="component" value="Unassembled WGS sequence"/>
</dbReference>
<evidence type="ECO:0000259" key="1">
    <source>
        <dbReference type="PROSITE" id="PS50057"/>
    </source>
</evidence>
<dbReference type="PANTHER" id="PTHR23280">
    <property type="entry name" value="4.1 G PROTEIN"/>
    <property type="match status" value="1"/>
</dbReference>
<dbReference type="InterPro" id="IPR018980">
    <property type="entry name" value="FERM_PH-like_C"/>
</dbReference>
<dbReference type="GO" id="GO:0005856">
    <property type="term" value="C:cytoskeleton"/>
    <property type="evidence" value="ECO:0007669"/>
    <property type="project" value="TreeGrafter"/>
</dbReference>
<keyword evidence="3" id="KW-1185">Reference proteome</keyword>
<dbReference type="InterPro" id="IPR019749">
    <property type="entry name" value="Band_41_domain"/>
</dbReference>
<dbReference type="PROSITE" id="PS50057">
    <property type="entry name" value="FERM_3"/>
    <property type="match status" value="1"/>
</dbReference>
<dbReference type="InterPro" id="IPR035963">
    <property type="entry name" value="FERM_2"/>
</dbReference>
<dbReference type="SUPFAM" id="SSF47031">
    <property type="entry name" value="Second domain of FERM"/>
    <property type="match status" value="1"/>
</dbReference>
<evidence type="ECO:0000313" key="3">
    <source>
        <dbReference type="Proteomes" id="UP000311919"/>
    </source>
</evidence>
<dbReference type="SMART" id="SM00295">
    <property type="entry name" value="B41"/>
    <property type="match status" value="1"/>
</dbReference>
<dbReference type="EMBL" id="SKCS01000121">
    <property type="protein sequence ID" value="TNN16285.1"/>
    <property type="molecule type" value="Genomic_DNA"/>
</dbReference>
<gene>
    <name evidence="2" type="ORF">EWB00_000564</name>
</gene>
<organism evidence="2 3">
    <name type="scientific">Schistosoma japonicum</name>
    <name type="common">Blood fluke</name>
    <dbReference type="NCBI Taxonomy" id="6182"/>
    <lineage>
        <taxon>Eukaryota</taxon>
        <taxon>Metazoa</taxon>
        <taxon>Spiralia</taxon>
        <taxon>Lophotrochozoa</taxon>
        <taxon>Platyhelminthes</taxon>
        <taxon>Trematoda</taxon>
        <taxon>Digenea</taxon>
        <taxon>Strigeidida</taxon>
        <taxon>Schistosomatoidea</taxon>
        <taxon>Schistosomatidae</taxon>
        <taxon>Schistosoma</taxon>
    </lineage>
</organism>
<comment type="caution">
    <text evidence="2">The sequence shown here is derived from an EMBL/GenBank/DDBJ whole genome shotgun (WGS) entry which is preliminary data.</text>
</comment>
<dbReference type="Pfam" id="PF09380">
    <property type="entry name" value="FERM_C"/>
    <property type="match status" value="1"/>
</dbReference>
<dbReference type="InterPro" id="IPR011993">
    <property type="entry name" value="PH-like_dom_sf"/>
</dbReference>
<name>A0A4Z2DII5_SCHJA</name>
<dbReference type="Gene3D" id="2.30.29.30">
    <property type="entry name" value="Pleckstrin-homology domain (PH domain)/Phosphotyrosine-binding domain (PTB)"/>
    <property type="match status" value="1"/>
</dbReference>
<proteinExistence type="predicted"/>
<dbReference type="InterPro" id="IPR019748">
    <property type="entry name" value="FERM_central"/>
</dbReference>
<protein>
    <submittedName>
        <fullName evidence="2">Band 4-like protein</fullName>
    </submittedName>
</protein>
<dbReference type="SUPFAM" id="SSF50729">
    <property type="entry name" value="PH domain-like"/>
    <property type="match status" value="1"/>
</dbReference>
<dbReference type="SMART" id="SM01196">
    <property type="entry name" value="FERM_C"/>
    <property type="match status" value="1"/>
</dbReference>
<dbReference type="GO" id="GO:0031032">
    <property type="term" value="P:actomyosin structure organization"/>
    <property type="evidence" value="ECO:0007669"/>
    <property type="project" value="TreeGrafter"/>
</dbReference>
<evidence type="ECO:0000313" key="2">
    <source>
        <dbReference type="EMBL" id="TNN16285.1"/>
    </source>
</evidence>
<reference evidence="2 3" key="1">
    <citation type="submission" date="2019-03" db="EMBL/GenBank/DDBJ databases">
        <title>An improved genome assembly of the fluke Schistosoma japonicum.</title>
        <authorList>
            <person name="Hu W."/>
            <person name="Luo F."/>
            <person name="Yin M."/>
            <person name="Mo X."/>
            <person name="Sun C."/>
            <person name="Wu Q."/>
            <person name="Zhu B."/>
            <person name="Xiang M."/>
            <person name="Wang J."/>
            <person name="Wang Y."/>
            <person name="Zhang T."/>
            <person name="Xu B."/>
            <person name="Zheng H."/>
            <person name="Feng Z."/>
        </authorList>
    </citation>
    <scope>NUCLEOTIDE SEQUENCE [LARGE SCALE GENOMIC DNA]</scope>
    <source>
        <strain evidence="2">HuSjv2</strain>
        <tissue evidence="2">Worms</tissue>
    </source>
</reference>